<accession>A0A9P9W7R2</accession>
<dbReference type="Proteomes" id="UP000829685">
    <property type="component" value="Unassembled WGS sequence"/>
</dbReference>
<name>A0A9P9W7R2_9PEZI</name>
<reference evidence="1" key="1">
    <citation type="submission" date="2021-03" db="EMBL/GenBank/DDBJ databases">
        <title>Revisited historic fungal species revealed as producer of novel bioactive compounds through whole genome sequencing and comparative genomics.</title>
        <authorList>
            <person name="Vignolle G.A."/>
            <person name="Hochenegger N."/>
            <person name="Mach R.L."/>
            <person name="Mach-Aigner A.R."/>
            <person name="Javad Rahimi M."/>
            <person name="Salim K.A."/>
            <person name="Chan C.M."/>
            <person name="Lim L.B.L."/>
            <person name="Cai F."/>
            <person name="Druzhinina I.S."/>
            <person name="U'Ren J.M."/>
            <person name="Derntl C."/>
        </authorList>
    </citation>
    <scope>NUCLEOTIDE SEQUENCE</scope>
    <source>
        <strain evidence="1">TUCIM 5799</strain>
    </source>
</reference>
<evidence type="ECO:0000313" key="1">
    <source>
        <dbReference type="EMBL" id="KAI1848086.1"/>
    </source>
</evidence>
<dbReference type="AlphaFoldDB" id="A0A9P9W7R2"/>
<gene>
    <name evidence="1" type="ORF">JX265_013875</name>
</gene>
<keyword evidence="2" id="KW-1185">Reference proteome</keyword>
<sequence>MHTREQKVKARRSGKSLLGKAKILGKKANVFSMAMYWDPVHKKMRTKSVSEVTIDEDALCQTLEVQAEQPDDLWCYRDGRSAVVHQKGALRQGNLQIKQSCVVPKPDGVKKSSARERSWRMASLTGTNLSPGVPVKRRLPMQKQIMIRRVLHLLDSLGRKPRHGMAGTRDTNDSDLVYYSRPQTEVWG</sequence>
<organism evidence="1 2">
    <name type="scientific">Neoarthrinium moseri</name>
    <dbReference type="NCBI Taxonomy" id="1658444"/>
    <lineage>
        <taxon>Eukaryota</taxon>
        <taxon>Fungi</taxon>
        <taxon>Dikarya</taxon>
        <taxon>Ascomycota</taxon>
        <taxon>Pezizomycotina</taxon>
        <taxon>Sordariomycetes</taxon>
        <taxon>Xylariomycetidae</taxon>
        <taxon>Amphisphaeriales</taxon>
        <taxon>Apiosporaceae</taxon>
        <taxon>Neoarthrinium</taxon>
    </lineage>
</organism>
<protein>
    <submittedName>
        <fullName evidence="1">Uncharacterized protein</fullName>
    </submittedName>
</protein>
<dbReference type="EMBL" id="JAFIMR010000092">
    <property type="protein sequence ID" value="KAI1848086.1"/>
    <property type="molecule type" value="Genomic_DNA"/>
</dbReference>
<proteinExistence type="predicted"/>
<evidence type="ECO:0000313" key="2">
    <source>
        <dbReference type="Proteomes" id="UP000829685"/>
    </source>
</evidence>
<comment type="caution">
    <text evidence="1">The sequence shown here is derived from an EMBL/GenBank/DDBJ whole genome shotgun (WGS) entry which is preliminary data.</text>
</comment>